<keyword evidence="2" id="KW-1185">Reference proteome</keyword>
<dbReference type="Proteomes" id="UP000011668">
    <property type="component" value="Unassembled WGS sequence"/>
</dbReference>
<gene>
    <name evidence="1" type="ORF">AG1IA_08029</name>
</gene>
<evidence type="ECO:0000313" key="2">
    <source>
        <dbReference type="Proteomes" id="UP000011668"/>
    </source>
</evidence>
<evidence type="ECO:0000313" key="1">
    <source>
        <dbReference type="EMBL" id="ELU37941.1"/>
    </source>
</evidence>
<name>L8WIA9_THACA</name>
<dbReference type="EMBL" id="AFRT01002336">
    <property type="protein sequence ID" value="ELU37941.1"/>
    <property type="molecule type" value="Genomic_DNA"/>
</dbReference>
<comment type="caution">
    <text evidence="1">The sequence shown here is derived from an EMBL/GenBank/DDBJ whole genome shotgun (WGS) entry which is preliminary data.</text>
</comment>
<reference evidence="1 2" key="1">
    <citation type="journal article" date="2013" name="Nat. Commun.">
        <title>The evolution and pathogenic mechanisms of the rice sheath blight pathogen.</title>
        <authorList>
            <person name="Zheng A."/>
            <person name="Lin R."/>
            <person name="Xu L."/>
            <person name="Qin P."/>
            <person name="Tang C."/>
            <person name="Ai P."/>
            <person name="Zhang D."/>
            <person name="Liu Y."/>
            <person name="Sun Z."/>
            <person name="Feng H."/>
            <person name="Wang Y."/>
            <person name="Chen Y."/>
            <person name="Liang X."/>
            <person name="Fu R."/>
            <person name="Li Q."/>
            <person name="Zhang J."/>
            <person name="Yu X."/>
            <person name="Xie Z."/>
            <person name="Ding L."/>
            <person name="Guan P."/>
            <person name="Tang J."/>
            <person name="Liang Y."/>
            <person name="Wang S."/>
            <person name="Deng Q."/>
            <person name="Li S."/>
            <person name="Zhu J."/>
            <person name="Wang L."/>
            <person name="Liu H."/>
            <person name="Li P."/>
        </authorList>
    </citation>
    <scope>NUCLEOTIDE SEQUENCE [LARGE SCALE GENOMIC DNA]</scope>
    <source>
        <strain evidence="2">AG-1 IA</strain>
    </source>
</reference>
<protein>
    <submittedName>
        <fullName evidence="1">Uncharacterized protein</fullName>
    </submittedName>
</protein>
<proteinExistence type="predicted"/>
<dbReference type="HOGENOM" id="CLU_1008946_0_0_1"/>
<sequence>MFLPHHVFSIVEAAERKYNALLLAARANELPNGWAFVTFEDSHRVYSNGIGMAVAARISSTYLSIISFVQSLSSRNQMPVESLSKDWDVLSAGTVHLYLTFDEKEVARVEFPGQNWDSYGTQPTCVADVALPMKWRGPISYADKFSLIFRADKPGKKVSMQSASGTRVDKIDGEVRFSLRCIEGSIILTIGDVNSVKVGIRSLCSPTAVWERGKRFEPGDTVYERRITSRTPAGPQVMCEPVRWSTLLSKILFNTPKAAENGLMNAIATCHCGVAP</sequence>
<organism evidence="1 2">
    <name type="scientific">Thanatephorus cucumeris (strain AG1-IA)</name>
    <name type="common">Rice sheath blight fungus</name>
    <name type="synonym">Rhizoctonia solani</name>
    <dbReference type="NCBI Taxonomy" id="983506"/>
    <lineage>
        <taxon>Eukaryota</taxon>
        <taxon>Fungi</taxon>
        <taxon>Dikarya</taxon>
        <taxon>Basidiomycota</taxon>
        <taxon>Agaricomycotina</taxon>
        <taxon>Agaricomycetes</taxon>
        <taxon>Cantharellales</taxon>
        <taxon>Ceratobasidiaceae</taxon>
        <taxon>Rhizoctonia</taxon>
        <taxon>Rhizoctonia solani AG-1</taxon>
    </lineage>
</organism>
<dbReference type="AlphaFoldDB" id="L8WIA9"/>
<accession>L8WIA9</accession>